<keyword evidence="9" id="KW-1185">Reference proteome</keyword>
<feature type="transmembrane region" description="Helical" evidence="6">
    <location>
        <begin position="41"/>
        <end position="61"/>
    </location>
</feature>
<dbReference type="GO" id="GO:0005310">
    <property type="term" value="F:dicarboxylic acid transmembrane transporter activity"/>
    <property type="evidence" value="ECO:0007669"/>
    <property type="project" value="UniProtKB-ARBA"/>
</dbReference>
<accession>A0A815JHZ2</accession>
<evidence type="ECO:0000313" key="8">
    <source>
        <dbReference type="EMBL" id="CAF1608007.1"/>
    </source>
</evidence>
<evidence type="ECO:0000256" key="2">
    <source>
        <dbReference type="ARBA" id="ARBA00006772"/>
    </source>
</evidence>
<evidence type="ECO:0000256" key="1">
    <source>
        <dbReference type="ARBA" id="ARBA00004141"/>
    </source>
</evidence>
<feature type="transmembrane region" description="Helical" evidence="6">
    <location>
        <begin position="232"/>
        <end position="257"/>
    </location>
</feature>
<keyword evidence="3 6" id="KW-0812">Transmembrane</keyword>
<name>A0A815JHZ2_9BILA</name>
<gene>
    <name evidence="7" type="ORF">BJG266_LOCUS36642</name>
    <name evidence="8" type="ORF">QVE165_LOCUS53625</name>
</gene>
<organism evidence="7 10">
    <name type="scientific">Adineta steineri</name>
    <dbReference type="NCBI Taxonomy" id="433720"/>
    <lineage>
        <taxon>Eukaryota</taxon>
        <taxon>Metazoa</taxon>
        <taxon>Spiralia</taxon>
        <taxon>Gnathifera</taxon>
        <taxon>Rotifera</taxon>
        <taxon>Eurotatoria</taxon>
        <taxon>Bdelloidea</taxon>
        <taxon>Adinetida</taxon>
        <taxon>Adinetidae</taxon>
        <taxon>Adineta</taxon>
    </lineage>
</organism>
<evidence type="ECO:0000256" key="5">
    <source>
        <dbReference type="ARBA" id="ARBA00023136"/>
    </source>
</evidence>
<dbReference type="GO" id="GO:0015556">
    <property type="term" value="F:C4-dicarboxylate transmembrane transporter activity"/>
    <property type="evidence" value="ECO:0007669"/>
    <property type="project" value="UniProtKB-ARBA"/>
</dbReference>
<dbReference type="Proteomes" id="UP000663832">
    <property type="component" value="Unassembled WGS sequence"/>
</dbReference>
<feature type="transmembrane region" description="Helical" evidence="6">
    <location>
        <begin position="341"/>
        <end position="358"/>
    </location>
</feature>
<evidence type="ECO:0000313" key="9">
    <source>
        <dbReference type="Proteomes" id="UP000663832"/>
    </source>
</evidence>
<feature type="transmembrane region" description="Helical" evidence="6">
    <location>
        <begin position="112"/>
        <end position="138"/>
    </location>
</feature>
<evidence type="ECO:0000256" key="6">
    <source>
        <dbReference type="SAM" id="Phobius"/>
    </source>
</evidence>
<comment type="caution">
    <text evidence="7">The sequence shown here is derived from an EMBL/GenBank/DDBJ whole genome shotgun (WGS) entry which is preliminary data.</text>
</comment>
<evidence type="ECO:0000256" key="3">
    <source>
        <dbReference type="ARBA" id="ARBA00022692"/>
    </source>
</evidence>
<reference evidence="7" key="1">
    <citation type="submission" date="2021-02" db="EMBL/GenBank/DDBJ databases">
        <authorList>
            <person name="Nowell W R."/>
        </authorList>
    </citation>
    <scope>NUCLEOTIDE SEQUENCE</scope>
</reference>
<keyword evidence="5 6" id="KW-0472">Membrane</keyword>
<keyword evidence="4 6" id="KW-1133">Transmembrane helix</keyword>
<dbReference type="InterPro" id="IPR001898">
    <property type="entry name" value="SLC13A/DASS"/>
</dbReference>
<feature type="transmembrane region" description="Helical" evidence="6">
    <location>
        <begin position="277"/>
        <end position="299"/>
    </location>
</feature>
<evidence type="ECO:0000256" key="4">
    <source>
        <dbReference type="ARBA" id="ARBA00022989"/>
    </source>
</evidence>
<sequence>MAVISRQLGLLKRWWRLLIIILTPLILLPLPLIIKTIQARCAYIVLILTIYWVFEVMSYAVTSLLPLAFFPMAGILSSDRVGISYFKDISTLFVGSMTLAQAMEHVHLHRRLALFVLSIVGSSVKWSMGGVMVVTAFLSMWINNSAATSIMIPAAVAIIDELQNHEQEMQKRSAIHNNGIHRKSLEVVPDDQKIELGTAYESLPIESNNQTIDNEQKSTLTRRVDYQQLKTAFLIAVAYAAAIGGLATLVGTGPNIFVKGFTHDFYASGAHAFEISFTNFLLFAFPIGFVMLILCWLWLQLLYNHRELLPWLKKSKDEIASQKHLQSVLKEQYKELGSPSWQERIVAILFVIMVTLWITRDFSTYPGWEIIFVEGYVTDGTVALLIGVLPLILPNKNPFDKNWEYHPILQWDQLSKKFPWGVFMLQGAGLAIADGFKESNLSLTVANFLQFVVGASHKTIIFIVIVLSAIFTEFTSNLACASILFPVLDSIAQTAGIHAARLILPSCMAVSLSFMLPIATPPNAMIFSSGNVRIIQLIKAGLGMKIIGIVVIFFASLVLLPPIFRIQPLISVLNDTLLFNTSTSS</sequence>
<evidence type="ECO:0000313" key="7">
    <source>
        <dbReference type="EMBL" id="CAF1382314.1"/>
    </source>
</evidence>
<protein>
    <submittedName>
        <fullName evidence="7">Uncharacterized protein</fullName>
    </submittedName>
</protein>
<dbReference type="PANTHER" id="PTHR10283:SF82">
    <property type="entry name" value="SOLUTE CARRIER FAMILY 13 MEMBER 2"/>
    <property type="match status" value="1"/>
</dbReference>
<evidence type="ECO:0000313" key="10">
    <source>
        <dbReference type="Proteomes" id="UP000663877"/>
    </source>
</evidence>
<comment type="similarity">
    <text evidence="2">Belongs to the SLC13A/DASS transporter (TC 2.A.47) family. NADC subfamily.</text>
</comment>
<dbReference type="EMBL" id="CAJNOM010001440">
    <property type="protein sequence ID" value="CAF1608007.1"/>
    <property type="molecule type" value="Genomic_DNA"/>
</dbReference>
<proteinExistence type="inferred from homology"/>
<dbReference type="PANTHER" id="PTHR10283">
    <property type="entry name" value="SOLUTE CARRIER FAMILY 13 MEMBER"/>
    <property type="match status" value="1"/>
</dbReference>
<comment type="subcellular location">
    <subcellularLocation>
        <location evidence="1">Membrane</location>
        <topology evidence="1">Multi-pass membrane protein</topology>
    </subcellularLocation>
</comment>
<dbReference type="AlphaFoldDB" id="A0A815JHZ2"/>
<dbReference type="OrthoDB" id="6493944at2759"/>
<feature type="transmembrane region" description="Helical" evidence="6">
    <location>
        <begin position="370"/>
        <end position="393"/>
    </location>
</feature>
<dbReference type="EMBL" id="CAJNOI010001098">
    <property type="protein sequence ID" value="CAF1382314.1"/>
    <property type="molecule type" value="Genomic_DNA"/>
</dbReference>
<feature type="transmembrane region" description="Helical" evidence="6">
    <location>
        <begin position="502"/>
        <end position="521"/>
    </location>
</feature>
<dbReference type="Proteomes" id="UP000663877">
    <property type="component" value="Unassembled WGS sequence"/>
</dbReference>
<feature type="transmembrane region" description="Helical" evidence="6">
    <location>
        <begin position="542"/>
        <end position="564"/>
    </location>
</feature>
<feature type="transmembrane region" description="Helical" evidence="6">
    <location>
        <begin position="14"/>
        <end position="34"/>
    </location>
</feature>
<dbReference type="Pfam" id="PF00939">
    <property type="entry name" value="Na_sulph_symp"/>
    <property type="match status" value="1"/>
</dbReference>
<dbReference type="GO" id="GO:0005886">
    <property type="term" value="C:plasma membrane"/>
    <property type="evidence" value="ECO:0007669"/>
    <property type="project" value="TreeGrafter"/>
</dbReference>